<sequence>MTHFEHIKSYVAMGMGVSVMDVYTLNQYDCQRLNMHQLRDLDEIRTYGLITHKNDYLGQTMLAFRRSLYR</sequence>
<dbReference type="InterPro" id="IPR005119">
    <property type="entry name" value="LysR_subst-bd"/>
</dbReference>
<dbReference type="KEGG" id="dmp:FAK_24250"/>
<keyword evidence="3" id="KW-1185">Reference proteome</keyword>
<proteinExistence type="predicted"/>
<dbReference type="AlphaFoldDB" id="A0AAU9EJI1"/>
<accession>A0AAU9EJI1</accession>
<reference evidence="3" key="1">
    <citation type="journal article" date="2023" name="Arch. Microbiol.">
        <title>Desulfoferula mesophilus gen. nov. sp. nov., a mesophilic sulfate-reducing bacterium isolated from a brackish lake sediment.</title>
        <authorList>
            <person name="Watanabe T."/>
            <person name="Yabe T."/>
            <person name="Tsuji J.M."/>
            <person name="Fukui M."/>
        </authorList>
    </citation>
    <scope>NUCLEOTIDE SEQUENCE [LARGE SCALE GENOMIC DNA]</scope>
    <source>
        <strain evidence="3">12FAK</strain>
    </source>
</reference>
<dbReference type="Proteomes" id="UP001366166">
    <property type="component" value="Chromosome"/>
</dbReference>
<name>A0AAU9EJI1_9BACT</name>
<dbReference type="Pfam" id="PF03466">
    <property type="entry name" value="LysR_substrate"/>
    <property type="match status" value="1"/>
</dbReference>
<evidence type="ECO:0000259" key="1">
    <source>
        <dbReference type="Pfam" id="PF03466"/>
    </source>
</evidence>
<dbReference type="RefSeq" id="WP_338599646.1">
    <property type="nucleotide sequence ID" value="NZ_AP028679.1"/>
</dbReference>
<evidence type="ECO:0000313" key="2">
    <source>
        <dbReference type="EMBL" id="BEQ15359.1"/>
    </source>
</evidence>
<dbReference type="EMBL" id="AP028679">
    <property type="protein sequence ID" value="BEQ15359.1"/>
    <property type="molecule type" value="Genomic_DNA"/>
</dbReference>
<dbReference type="Gene3D" id="3.40.190.10">
    <property type="entry name" value="Periplasmic binding protein-like II"/>
    <property type="match status" value="2"/>
</dbReference>
<dbReference type="SUPFAM" id="SSF53850">
    <property type="entry name" value="Periplasmic binding protein-like II"/>
    <property type="match status" value="1"/>
</dbReference>
<feature type="domain" description="LysR substrate-binding" evidence="1">
    <location>
        <begin position="2"/>
        <end position="68"/>
    </location>
</feature>
<gene>
    <name evidence="2" type="ORF">FAK_24250</name>
</gene>
<organism evidence="2 3">
    <name type="scientific">Desulfoferula mesophila</name>
    <dbReference type="NCBI Taxonomy" id="3058419"/>
    <lineage>
        <taxon>Bacteria</taxon>
        <taxon>Pseudomonadati</taxon>
        <taxon>Thermodesulfobacteriota</taxon>
        <taxon>Desulfarculia</taxon>
        <taxon>Desulfarculales</taxon>
        <taxon>Desulfarculaceae</taxon>
        <taxon>Desulfoferula</taxon>
    </lineage>
</organism>
<evidence type="ECO:0000313" key="3">
    <source>
        <dbReference type="Proteomes" id="UP001366166"/>
    </source>
</evidence>
<protein>
    <recommendedName>
        <fullName evidence="1">LysR substrate-binding domain-containing protein</fullName>
    </recommendedName>
</protein>